<comment type="caution">
    <text evidence="13">Lacks conserved residue(s) required for the propagation of feature annotation.</text>
</comment>
<proteinExistence type="inferred from homology"/>
<keyword evidence="10 13" id="KW-0472">Membrane</keyword>
<reference evidence="15 16" key="1">
    <citation type="submission" date="2016-10" db="EMBL/GenBank/DDBJ databases">
        <authorList>
            <person name="de Groot N.N."/>
        </authorList>
    </citation>
    <scope>NUCLEOTIDE SEQUENCE [LARGE SCALE GENOMIC DNA]</scope>
    <source>
        <strain evidence="15 16">DSM 17890</strain>
    </source>
</reference>
<evidence type="ECO:0000256" key="10">
    <source>
        <dbReference type="ARBA" id="ARBA00023136"/>
    </source>
</evidence>
<evidence type="ECO:0000313" key="16">
    <source>
        <dbReference type="Proteomes" id="UP000199118"/>
    </source>
</evidence>
<feature type="transmembrane region" description="Helical" evidence="13">
    <location>
        <begin position="298"/>
        <end position="314"/>
    </location>
</feature>
<accession>A0A1H3F1S5</accession>
<feature type="compositionally biased region" description="Basic and acidic residues" evidence="14">
    <location>
        <begin position="1"/>
        <end position="16"/>
    </location>
</feature>
<evidence type="ECO:0000256" key="3">
    <source>
        <dbReference type="ARBA" id="ARBA00022475"/>
    </source>
</evidence>
<dbReference type="PANTHER" id="PTHR23289:SF2">
    <property type="entry name" value="CYTOCHROME C OXIDASE ASSEMBLY PROTEIN COX15 HOMOLOG"/>
    <property type="match status" value="1"/>
</dbReference>
<dbReference type="UniPathway" id="UPA00269">
    <property type="reaction ID" value="UER00713"/>
</dbReference>
<feature type="transmembrane region" description="Helical" evidence="13">
    <location>
        <begin position="326"/>
        <end position="344"/>
    </location>
</feature>
<sequence length="385" mass="42268">MSKPRSIFEDVSDKGPDVAAARAPAPRPGEADARRRAARRSIAIWLFVLAGLVAGMVFVGGLTRLTDSGLSITEWKPITGALPPLSAQDWQAEFDLYRASPEYKLVNSGMTLAEFEFIYWWEWGHRQLGRLVGLVWAAGFFWFLARGMIPAGWTWKLILPGALGGVQGAIGWWMVASGLEGTMVDVASYRLATHLGLAVAIFGLLLHLAWTVRLSGADLLQARRRRMPGPMRFASILAGAIFAQILLGALVAGIDAGRGYIDWPLMGGEFLPSESFGYVPLWTNFFENPALVQFNHRMLGYAVFVLGAAFWWRMRRAGHAGLKRRADWVMGMMVAQMVLGVATVMHAAPLGLSLIHQVGALTLFALALRARHEAGWPGEERIARS</sequence>
<dbReference type="GO" id="GO:0016653">
    <property type="term" value="F:oxidoreductase activity, acting on NAD(P)H, heme protein as acceptor"/>
    <property type="evidence" value="ECO:0007669"/>
    <property type="project" value="TreeGrafter"/>
</dbReference>
<evidence type="ECO:0000256" key="1">
    <source>
        <dbReference type="ARBA" id="ARBA00001970"/>
    </source>
</evidence>
<evidence type="ECO:0000256" key="5">
    <source>
        <dbReference type="ARBA" id="ARBA00022723"/>
    </source>
</evidence>
<feature type="region of interest" description="Disordered" evidence="14">
    <location>
        <begin position="1"/>
        <end position="32"/>
    </location>
</feature>
<comment type="cofactor">
    <cofactor evidence="1 13">
        <name>heme b</name>
        <dbReference type="ChEBI" id="CHEBI:60344"/>
    </cofactor>
</comment>
<evidence type="ECO:0000256" key="7">
    <source>
        <dbReference type="ARBA" id="ARBA00023002"/>
    </source>
</evidence>
<comment type="function">
    <text evidence="13">Catalyzes the conversion of heme O to heme A by two successive hydroxylations of the methyl group at C8. The first hydroxylation forms heme I, the second hydroxylation results in an unstable dihydroxymethyl group, which spontaneously dehydrates, resulting in the formyl group of heme A.</text>
</comment>
<feature type="transmembrane region" description="Helical" evidence="13">
    <location>
        <begin position="157"/>
        <end position="175"/>
    </location>
</feature>
<comment type="subunit">
    <text evidence="13">Interacts with CtaB.</text>
</comment>
<evidence type="ECO:0000256" key="14">
    <source>
        <dbReference type="SAM" id="MobiDB-lite"/>
    </source>
</evidence>
<dbReference type="Pfam" id="PF02628">
    <property type="entry name" value="COX15-CtaA"/>
    <property type="match status" value="1"/>
</dbReference>
<dbReference type="EMBL" id="FNMZ01000011">
    <property type="protein sequence ID" value="SDX84820.1"/>
    <property type="molecule type" value="Genomic_DNA"/>
</dbReference>
<comment type="subcellular location">
    <subcellularLocation>
        <location evidence="13">Cell membrane</location>
        <topology evidence="13">Multi-pass membrane protein</topology>
    </subcellularLocation>
    <subcellularLocation>
        <location evidence="2">Membrane</location>
        <topology evidence="2">Multi-pass membrane protein</topology>
    </subcellularLocation>
</comment>
<keyword evidence="3 13" id="KW-1003">Cell membrane</keyword>
<dbReference type="InterPro" id="IPR023754">
    <property type="entry name" value="HemeA_Synthase_type2"/>
</dbReference>
<comment type="similarity">
    <text evidence="13">Belongs to the COX15/CtaA family. Type 2 subfamily.</text>
</comment>
<keyword evidence="16" id="KW-1185">Reference proteome</keyword>
<evidence type="ECO:0000256" key="12">
    <source>
        <dbReference type="ARBA" id="ARBA00048044"/>
    </source>
</evidence>
<dbReference type="GO" id="GO:0006784">
    <property type="term" value="P:heme A biosynthetic process"/>
    <property type="evidence" value="ECO:0007669"/>
    <property type="project" value="UniProtKB-UniRule"/>
</dbReference>
<comment type="pathway">
    <text evidence="11 13">Porphyrin-containing compound metabolism; heme A biosynthesis; heme A from heme O: step 1/1.</text>
</comment>
<dbReference type="STRING" id="356660.SAMN05444336_11183"/>
<keyword evidence="7 13" id="KW-0560">Oxidoreductase</keyword>
<dbReference type="GO" id="GO:0005886">
    <property type="term" value="C:plasma membrane"/>
    <property type="evidence" value="ECO:0007669"/>
    <property type="project" value="UniProtKB-SubCell"/>
</dbReference>
<keyword evidence="8 13" id="KW-0408">Iron</keyword>
<keyword evidence="9 13" id="KW-0350">Heme biosynthesis</keyword>
<dbReference type="HAMAP" id="MF_01665">
    <property type="entry name" value="HemeA_synth_type2"/>
    <property type="match status" value="1"/>
</dbReference>
<dbReference type="EC" id="1.17.99.9" evidence="13"/>
<evidence type="ECO:0000256" key="6">
    <source>
        <dbReference type="ARBA" id="ARBA00022989"/>
    </source>
</evidence>
<dbReference type="NCBIfam" id="NF045570">
    <property type="entry name" value="HemSynCtaAAlphapr"/>
    <property type="match status" value="1"/>
</dbReference>
<evidence type="ECO:0000256" key="4">
    <source>
        <dbReference type="ARBA" id="ARBA00022692"/>
    </source>
</evidence>
<dbReference type="PANTHER" id="PTHR23289">
    <property type="entry name" value="CYTOCHROME C OXIDASE ASSEMBLY PROTEIN COX15"/>
    <property type="match status" value="1"/>
</dbReference>
<dbReference type="Proteomes" id="UP000199118">
    <property type="component" value="Unassembled WGS sequence"/>
</dbReference>
<organism evidence="15 16">
    <name type="scientific">Albimonas donghaensis</name>
    <dbReference type="NCBI Taxonomy" id="356660"/>
    <lineage>
        <taxon>Bacteria</taxon>
        <taxon>Pseudomonadati</taxon>
        <taxon>Pseudomonadota</taxon>
        <taxon>Alphaproteobacteria</taxon>
        <taxon>Rhodobacterales</taxon>
        <taxon>Paracoccaceae</taxon>
        <taxon>Albimonas</taxon>
    </lineage>
</organism>
<evidence type="ECO:0000256" key="9">
    <source>
        <dbReference type="ARBA" id="ARBA00023133"/>
    </source>
</evidence>
<dbReference type="RefSeq" id="WP_092685008.1">
    <property type="nucleotide sequence ID" value="NZ_FNMZ01000011.1"/>
</dbReference>
<dbReference type="InterPro" id="IPR003780">
    <property type="entry name" value="COX15/CtaA_fam"/>
</dbReference>
<feature type="transmembrane region" description="Helical" evidence="13">
    <location>
        <begin position="233"/>
        <end position="254"/>
    </location>
</feature>
<evidence type="ECO:0000256" key="2">
    <source>
        <dbReference type="ARBA" id="ARBA00004141"/>
    </source>
</evidence>
<feature type="binding site" description="axial binding residue" evidence="13">
    <location>
        <position position="296"/>
    </location>
    <ligand>
        <name>heme</name>
        <dbReference type="ChEBI" id="CHEBI:30413"/>
    </ligand>
    <ligandPart>
        <name>Fe</name>
        <dbReference type="ChEBI" id="CHEBI:18248"/>
    </ligandPart>
</feature>
<gene>
    <name evidence="13" type="primary">ctaA</name>
    <name evidence="15" type="ORF">SAMN05444336_11183</name>
</gene>
<keyword evidence="6 13" id="KW-1133">Transmembrane helix</keyword>
<evidence type="ECO:0000256" key="11">
    <source>
        <dbReference type="ARBA" id="ARBA00044501"/>
    </source>
</evidence>
<feature type="binding site" description="axial binding residue" evidence="13">
    <location>
        <position position="356"/>
    </location>
    <ligand>
        <name>heme</name>
        <dbReference type="ChEBI" id="CHEBI:30413"/>
    </ligand>
    <ligandPart>
        <name>Fe</name>
        <dbReference type="ChEBI" id="CHEBI:18248"/>
    </ligandPart>
</feature>
<evidence type="ECO:0000313" key="15">
    <source>
        <dbReference type="EMBL" id="SDX84820.1"/>
    </source>
</evidence>
<dbReference type="OrthoDB" id="9793156at2"/>
<dbReference type="AlphaFoldDB" id="A0A1H3F1S5"/>
<evidence type="ECO:0000256" key="13">
    <source>
        <dbReference type="HAMAP-Rule" id="MF_01665"/>
    </source>
</evidence>
<dbReference type="InterPro" id="IPR054616">
    <property type="entry name" value="HemA_synt_rhodobact"/>
</dbReference>
<protein>
    <recommendedName>
        <fullName evidence="13">Heme A synthase</fullName>
        <shortName evidence="13">HAS</shortName>
        <ecNumber evidence="13">1.17.99.9</ecNumber>
    </recommendedName>
    <alternativeName>
        <fullName evidence="13">Cytochrome aa3-controlling protein</fullName>
    </alternativeName>
</protein>
<name>A0A1H3F1S5_9RHOB</name>
<feature type="transmembrane region" description="Helical" evidence="13">
    <location>
        <begin position="195"/>
        <end position="212"/>
    </location>
</feature>
<feature type="transmembrane region" description="Helical" evidence="13">
    <location>
        <begin position="42"/>
        <end position="62"/>
    </location>
</feature>
<keyword evidence="5 13" id="KW-0479">Metal-binding</keyword>
<dbReference type="GO" id="GO:0046872">
    <property type="term" value="F:metal ion binding"/>
    <property type="evidence" value="ECO:0007669"/>
    <property type="project" value="UniProtKB-KW"/>
</dbReference>
<comment type="catalytic activity">
    <reaction evidence="12">
        <text>Fe(II)-heme o + 2 A + H2O = Fe(II)-heme a + 2 AH2</text>
        <dbReference type="Rhea" id="RHEA:63388"/>
        <dbReference type="ChEBI" id="CHEBI:13193"/>
        <dbReference type="ChEBI" id="CHEBI:15377"/>
        <dbReference type="ChEBI" id="CHEBI:17499"/>
        <dbReference type="ChEBI" id="CHEBI:60530"/>
        <dbReference type="ChEBI" id="CHEBI:61715"/>
        <dbReference type="EC" id="1.17.99.9"/>
    </reaction>
    <physiologicalReaction direction="left-to-right" evidence="12">
        <dbReference type="Rhea" id="RHEA:63389"/>
    </physiologicalReaction>
</comment>
<evidence type="ECO:0000256" key="8">
    <source>
        <dbReference type="ARBA" id="ARBA00023004"/>
    </source>
</evidence>
<dbReference type="GO" id="GO:0120547">
    <property type="term" value="F:heme A synthase activity"/>
    <property type="evidence" value="ECO:0007669"/>
    <property type="project" value="UniProtKB-EC"/>
</dbReference>
<keyword evidence="4 13" id="KW-0812">Transmembrane</keyword>
<feature type="transmembrane region" description="Helical" evidence="13">
    <location>
        <begin position="128"/>
        <end position="145"/>
    </location>
</feature>